<dbReference type="GeneID" id="77175773"/>
<dbReference type="PANTHER" id="PTHR43667:SF2">
    <property type="entry name" value="FATTY ACID C-METHYL TRANSFERASE"/>
    <property type="match status" value="1"/>
</dbReference>
<gene>
    <name evidence="2" type="ORF">CURT_0872</name>
</gene>
<reference evidence="2 3" key="1">
    <citation type="submission" date="2020-05" db="EMBL/GenBank/DDBJ databases">
        <title>Complete genome sequencing of Campylobacter and Arcobacter type strains.</title>
        <authorList>
            <person name="Miller W.G."/>
            <person name="Yee E."/>
        </authorList>
    </citation>
    <scope>NUCLEOTIDE SEQUENCE [LARGE SCALE GENOMIC DNA]</scope>
    <source>
        <strain evidence="2 3">LMG 6451</strain>
    </source>
</reference>
<dbReference type="EMBL" id="CP053832">
    <property type="protein sequence ID" value="QKF84359.1"/>
    <property type="molecule type" value="Genomic_DNA"/>
</dbReference>
<keyword evidence="2" id="KW-0489">Methyltransferase</keyword>
<name>A0AAE7EA03_9BACT</name>
<proteinExistence type="predicted"/>
<dbReference type="PANTHER" id="PTHR43667">
    <property type="entry name" value="CYCLOPROPANE-FATTY-ACYL-PHOSPHOLIPID SYNTHASE"/>
    <property type="match status" value="1"/>
</dbReference>
<organism evidence="2 3">
    <name type="scientific">Campylobacter ureolyticus</name>
    <dbReference type="NCBI Taxonomy" id="827"/>
    <lineage>
        <taxon>Bacteria</taxon>
        <taxon>Pseudomonadati</taxon>
        <taxon>Campylobacterota</taxon>
        <taxon>Epsilonproteobacteria</taxon>
        <taxon>Campylobacterales</taxon>
        <taxon>Campylobacteraceae</taxon>
        <taxon>Campylobacter</taxon>
    </lineage>
</organism>
<keyword evidence="2" id="KW-0808">Transferase</keyword>
<protein>
    <submittedName>
        <fullName evidence="2">SAM-dependent methyltransferase</fullName>
    </submittedName>
</protein>
<dbReference type="CDD" id="cd02440">
    <property type="entry name" value="AdoMet_MTases"/>
    <property type="match status" value="1"/>
</dbReference>
<dbReference type="SUPFAM" id="SSF53335">
    <property type="entry name" value="S-adenosyl-L-methionine-dependent methyltransferases"/>
    <property type="match status" value="1"/>
</dbReference>
<dbReference type="GO" id="GO:0032259">
    <property type="term" value="P:methylation"/>
    <property type="evidence" value="ECO:0007669"/>
    <property type="project" value="UniProtKB-KW"/>
</dbReference>
<evidence type="ECO:0000313" key="2">
    <source>
        <dbReference type="EMBL" id="QKF84359.1"/>
    </source>
</evidence>
<feature type="domain" description="Methyltransferase" evidence="1">
    <location>
        <begin position="42"/>
        <end position="139"/>
    </location>
</feature>
<evidence type="ECO:0000313" key="3">
    <source>
        <dbReference type="Proteomes" id="UP000509722"/>
    </source>
</evidence>
<dbReference type="Gene3D" id="3.40.50.150">
    <property type="entry name" value="Vaccinia Virus protein VP39"/>
    <property type="match status" value="1"/>
</dbReference>
<accession>A0AAE7EA03</accession>
<dbReference type="InterPro" id="IPR029063">
    <property type="entry name" value="SAM-dependent_MTases_sf"/>
</dbReference>
<dbReference type="Pfam" id="PF13649">
    <property type="entry name" value="Methyltransf_25"/>
    <property type="match status" value="1"/>
</dbReference>
<dbReference type="RefSeq" id="WP_018713055.1">
    <property type="nucleotide sequence ID" value="NZ_CP053832.1"/>
</dbReference>
<dbReference type="InterPro" id="IPR050723">
    <property type="entry name" value="CFA/CMAS"/>
</dbReference>
<dbReference type="Proteomes" id="UP000509722">
    <property type="component" value="Chromosome"/>
</dbReference>
<dbReference type="InterPro" id="IPR041698">
    <property type="entry name" value="Methyltransf_25"/>
</dbReference>
<dbReference type="GO" id="GO:0008168">
    <property type="term" value="F:methyltransferase activity"/>
    <property type="evidence" value="ECO:0007669"/>
    <property type="project" value="UniProtKB-KW"/>
</dbReference>
<dbReference type="AlphaFoldDB" id="A0AAE7EA03"/>
<sequence length="247" mass="28218">MSSRILGHTFMKNLGRTKLRPGGGVTTKWLLNEANIQPNSKILEVACNHADNIIGIYNEYKCDVKAIDLDDEALQECRQNLNLLGFEKEIEVFNMDAKDLKFPYATFDIVINEAMLTMLNPNDKKRAVLEYHRVLKQGGLLLTHDIAIVDSSIKKELSQSVNMNTYPLTKEDWFLLFESNGFKVQSFKMGRFLLLDKETIIKDEGAINAAKFYKNAQKEENKEQFAKMLKATSNENINYIAIVSKKI</sequence>
<evidence type="ECO:0000259" key="1">
    <source>
        <dbReference type="Pfam" id="PF13649"/>
    </source>
</evidence>